<dbReference type="Gene3D" id="3.40.50.1000">
    <property type="entry name" value="HAD superfamily/HAD-like"/>
    <property type="match status" value="1"/>
</dbReference>
<reference evidence="1 2" key="1">
    <citation type="submission" date="2023-12" db="EMBL/GenBank/DDBJ databases">
        <title>Micromonospora sp. nov., isolated from Atacama Desert.</title>
        <authorList>
            <person name="Carro L."/>
            <person name="Golinska P."/>
            <person name="Klenk H.-P."/>
            <person name="Goodfellow M."/>
        </authorList>
    </citation>
    <scope>NUCLEOTIDE SEQUENCE [LARGE SCALE GENOMIC DNA]</scope>
    <source>
        <strain evidence="1 2">4G53</strain>
    </source>
</reference>
<comment type="caution">
    <text evidence="1">The sequence shown here is derived from an EMBL/GenBank/DDBJ whole genome shotgun (WGS) entry which is preliminary data.</text>
</comment>
<dbReference type="Gene3D" id="3.40.630.30">
    <property type="match status" value="1"/>
</dbReference>
<name>A0ABU5J6U2_9ACTN</name>
<accession>A0ABU5J6U2</accession>
<dbReference type="RefSeq" id="WP_322438904.1">
    <property type="nucleotide sequence ID" value="NZ_JAXOTQ010000002.1"/>
</dbReference>
<dbReference type="Proteomes" id="UP001290101">
    <property type="component" value="Unassembled WGS sequence"/>
</dbReference>
<dbReference type="Gene3D" id="3.40.50.1110">
    <property type="entry name" value="SGNH hydrolase"/>
    <property type="match status" value="1"/>
</dbReference>
<dbReference type="SUPFAM" id="SSF56784">
    <property type="entry name" value="HAD-like"/>
    <property type="match status" value="1"/>
</dbReference>
<proteinExistence type="predicted"/>
<dbReference type="SUPFAM" id="SSF55729">
    <property type="entry name" value="Acyl-CoA N-acyltransferases (Nat)"/>
    <property type="match status" value="1"/>
</dbReference>
<dbReference type="InterPro" id="IPR010037">
    <property type="entry name" value="FkbH_domain"/>
</dbReference>
<dbReference type="InterPro" id="IPR010033">
    <property type="entry name" value="HAD_SF_ppase_IIIC"/>
</dbReference>
<dbReference type="InterPro" id="IPR016181">
    <property type="entry name" value="Acyl_CoA_acyltransferase"/>
</dbReference>
<protein>
    <submittedName>
        <fullName evidence="1">HAD-IIIC family phosphatase</fullName>
    </submittedName>
</protein>
<gene>
    <name evidence="1" type="ORF">U2F25_01985</name>
</gene>
<evidence type="ECO:0000313" key="1">
    <source>
        <dbReference type="EMBL" id="MDZ5488248.1"/>
    </source>
</evidence>
<dbReference type="InterPro" id="IPR036412">
    <property type="entry name" value="HAD-like_sf"/>
</dbReference>
<evidence type="ECO:0000313" key="2">
    <source>
        <dbReference type="Proteomes" id="UP001290101"/>
    </source>
</evidence>
<dbReference type="InterPro" id="IPR023214">
    <property type="entry name" value="HAD_sf"/>
</dbReference>
<dbReference type="InterPro" id="IPR036514">
    <property type="entry name" value="SGNH_hydro_sf"/>
</dbReference>
<keyword evidence="2" id="KW-1185">Reference proteome</keyword>
<dbReference type="EMBL" id="JAXOTQ010000002">
    <property type="protein sequence ID" value="MDZ5488248.1"/>
    <property type="molecule type" value="Genomic_DNA"/>
</dbReference>
<dbReference type="NCBIfam" id="TIGR01686">
    <property type="entry name" value="FkbH"/>
    <property type="match status" value="1"/>
</dbReference>
<sequence length="627" mass="68718">MRVEELLLRIRRLRRPDAAPDPELAPGLVHLDGAAVTTVAAAGRLLADVPAEKLASPDFPLRPLRVAVTGTFTPGTVEPLLRVALLRIGIAAELHVSGFDQLVLDLSGPRSELAEFRPDVTLCLLHDGWFLPPEWDPGDLAGLRDVLTERVAVLAAAVSGYAARSDGALLLHTVPLSPLEHRSLVSFRGRAELGRIWRELNGRLLELGDRDGTYTLDLETLLVDHDGPVRDERLYRFASMAWTPTVERRYAHEAATFCRAVLGKAAKVLALDLDNTLWAGVLGDDGLAGIKLGTDYPGNCHRDVQRRALALRRQGVLLTVCSKNDPDVVAEAFDQHPDLLLRADDFVAQAVNWGRKDENLRQLAGTLNLGLDGVVFADDSPFECELVRRELPGVRVVELAGDPAGFSTKLLAEGHFTVLATGATDRARTELYRARAGRERFAATFHSAEDYLHELKLRVAVRPVDELSLPRLAQLGLRTNQFTMTDRAHTEAQTRQRADSPDHLVLAVEVTDRFGNEGLVGGVWLDRGDPDGWVIENFVLSCRVFSRGIEQAVLHRVVELARAAGTARLEALFRPTARNRPGAAVWPAAGFVAASEEDGTTRHVLPLQPPPRLLPAWITLEEGDVRA</sequence>
<dbReference type="NCBIfam" id="TIGR01681">
    <property type="entry name" value="HAD-SF-IIIC"/>
    <property type="match status" value="1"/>
</dbReference>
<organism evidence="1 2">
    <name type="scientific">Micromonospora sicca</name>
    <dbReference type="NCBI Taxonomy" id="2202420"/>
    <lineage>
        <taxon>Bacteria</taxon>
        <taxon>Bacillati</taxon>
        <taxon>Actinomycetota</taxon>
        <taxon>Actinomycetes</taxon>
        <taxon>Micromonosporales</taxon>
        <taxon>Micromonosporaceae</taxon>
        <taxon>Micromonospora</taxon>
    </lineage>
</organism>